<accession>A0A5P9XMY8</accession>
<evidence type="ECO:0000313" key="1">
    <source>
        <dbReference type="EMBL" id="QFX95361.1"/>
    </source>
</evidence>
<dbReference type="InterPro" id="IPR011335">
    <property type="entry name" value="Restrct_endonuc-II-like"/>
</dbReference>
<proteinExistence type="predicted"/>
<name>A0A5P9XMY8_ACITH</name>
<gene>
    <name evidence="1" type="ORF">GCD22_00918</name>
</gene>
<protein>
    <recommendedName>
        <fullName evidence="3">NERD domain-containing protein</fullName>
    </recommendedName>
</protein>
<organism evidence="1 2">
    <name type="scientific">Acidithiobacillus thiooxidans ATCC 19377</name>
    <dbReference type="NCBI Taxonomy" id="637390"/>
    <lineage>
        <taxon>Bacteria</taxon>
        <taxon>Pseudomonadati</taxon>
        <taxon>Pseudomonadota</taxon>
        <taxon>Acidithiobacillia</taxon>
        <taxon>Acidithiobacillales</taxon>
        <taxon>Acidithiobacillaceae</taxon>
        <taxon>Acidithiobacillus</taxon>
    </lineage>
</organism>
<reference evidence="1 2" key="1">
    <citation type="submission" date="2019-10" db="EMBL/GenBank/DDBJ databases">
        <authorList>
            <person name="Wang R."/>
        </authorList>
    </citation>
    <scope>NUCLEOTIDE SEQUENCE [LARGE SCALE GENOMIC DNA]</scope>
    <source>
        <strain evidence="1 2">ATCC 19377</strain>
    </source>
</reference>
<dbReference type="EMBL" id="CP045571">
    <property type="protein sequence ID" value="QFX95361.1"/>
    <property type="molecule type" value="Genomic_DNA"/>
</dbReference>
<sequence>MQDLDDRAQKLREIFQDSVTAVPMADEAAANEALEAYQSLQQASDHLFDLLIILDNTGQTVGTVRALANHFFLANVLDMVSIPIAEALNNIAACLPGIAQPDGKRIPSGPVQPGAPPSPQVTAFVRTLDHESAWLEAMLIGRAFTVLKRFPFQNARTTAVAGAATRIKRLGYDFSIRSGRYQIRDEVTENIVGQIQKCLRVLGCLNALSNIMQVALNVHPYEYEQILFGRKYVIGFGDRPPELPIGLLYNIAVKLPAQGTNVHNPKRFWDKAVSLARDLVAMLDLEPYSQFAFLGLNAQALEDGLREVAHYDHCFSLRQWHLSFTPEFLTVFFGESFDVCMKQRLGWNVADAVQLARVLKAHARPGTQVVPIAALVATGFDLGLFKSMLQFFAYREGEANKYYRSPFGAAGPDVIFKPLILLKEDSVVLPAASVLGPALFEATFTAWKIIKTDQEIASLRGNAAERLTKYLFAKHGFQPSFENALYDLGEQGAGECDLVFEDEENIILVECKAKALTRGAMTGMQGDALLDFASGLFAPQAQALRHERILRSAGSIHFHDGTRLELRDRHITRLTATLLDHGALQDRSMLRNVYNALLSAQFTCDPGYTKKRQVAEFNTNLRLFQEETRLLEAAGQHINAHPLNAASASVAQLDVLLEGVQSLTEVRTRLSIPMTFSTFNVLLEHYHHQKMRSQGQPS</sequence>
<evidence type="ECO:0008006" key="3">
    <source>
        <dbReference type="Google" id="ProtNLM"/>
    </source>
</evidence>
<dbReference type="AlphaFoldDB" id="A0A5P9XMY8"/>
<evidence type="ECO:0000313" key="2">
    <source>
        <dbReference type="Proteomes" id="UP000363590"/>
    </source>
</evidence>
<dbReference type="Proteomes" id="UP000363590">
    <property type="component" value="Chromosome"/>
</dbReference>
<dbReference type="RefSeq" id="WP_081577140.1">
    <property type="nucleotide sequence ID" value="NZ_CP045571.1"/>
</dbReference>
<dbReference type="GeneID" id="60695314"/>
<dbReference type="KEGG" id="atx:GCD22_00918"/>
<dbReference type="SUPFAM" id="SSF52980">
    <property type="entry name" value="Restriction endonuclease-like"/>
    <property type="match status" value="1"/>
</dbReference>